<protein>
    <submittedName>
        <fullName evidence="1">Uncharacterized protein</fullName>
    </submittedName>
</protein>
<sequence>MKSANTFMKTLLAADFEITPVAFAIPMTQPFWVHADHTRVVLTFRDDDTIEVSLSFEHHQTLLKFGNDVETVSSMLDLCSSEWFSDLEAGFKKICDHFGLNWESEGEHYDYPCPWITYNLTGDFKLTDCDRVLSLLLEIRSVLSLKECPS</sequence>
<keyword evidence="2" id="KW-1185">Reference proteome</keyword>
<dbReference type="EMBL" id="JAEMHK010000026">
    <property type="protein sequence ID" value="MBJ6802758.1"/>
    <property type="molecule type" value="Genomic_DNA"/>
</dbReference>
<dbReference type="RefSeq" id="WP_199397228.1">
    <property type="nucleotide sequence ID" value="NZ_JAEMHK010000026.1"/>
</dbReference>
<organism evidence="1 2">
    <name type="scientific">Geomonas propionica</name>
    <dbReference type="NCBI Taxonomy" id="2798582"/>
    <lineage>
        <taxon>Bacteria</taxon>
        <taxon>Pseudomonadati</taxon>
        <taxon>Thermodesulfobacteriota</taxon>
        <taxon>Desulfuromonadia</taxon>
        <taxon>Geobacterales</taxon>
        <taxon>Geobacteraceae</taxon>
        <taxon>Geomonas</taxon>
    </lineage>
</organism>
<evidence type="ECO:0000313" key="2">
    <source>
        <dbReference type="Proteomes" id="UP000641025"/>
    </source>
</evidence>
<comment type="caution">
    <text evidence="1">The sequence shown here is derived from an EMBL/GenBank/DDBJ whole genome shotgun (WGS) entry which is preliminary data.</text>
</comment>
<dbReference type="Proteomes" id="UP000641025">
    <property type="component" value="Unassembled WGS sequence"/>
</dbReference>
<reference evidence="1 2" key="1">
    <citation type="submission" date="2020-12" db="EMBL/GenBank/DDBJ databases">
        <title>Geomonas sp. Red259, isolated from paddy soil.</title>
        <authorList>
            <person name="Xu Z."/>
            <person name="Zhang Z."/>
            <person name="Masuda Y."/>
            <person name="Itoh H."/>
            <person name="Senoo K."/>
        </authorList>
    </citation>
    <scope>NUCLEOTIDE SEQUENCE [LARGE SCALE GENOMIC DNA]</scope>
    <source>
        <strain evidence="1 2">Red259</strain>
    </source>
</reference>
<name>A0ABS0YXQ8_9BACT</name>
<proteinExistence type="predicted"/>
<gene>
    <name evidence="1" type="ORF">JFN90_21720</name>
</gene>
<evidence type="ECO:0000313" key="1">
    <source>
        <dbReference type="EMBL" id="MBJ6802758.1"/>
    </source>
</evidence>
<accession>A0ABS0YXQ8</accession>